<dbReference type="Pfam" id="PF13359">
    <property type="entry name" value="DDE_Tnp_4"/>
    <property type="match status" value="1"/>
</dbReference>
<gene>
    <name evidence="4" type="ORF">HUJ06_010090</name>
</gene>
<sequence>MRVIAGVPSGVFNHRHSSLTNVVECAFGVLNKRWEILNATQHFDFDTQVKIVIVCYVLHNHIMEVDPHDRYTREGICEADRQNTSDGDEFVEESANVDSLALRLQRNELARWSTFRDQIE</sequence>
<protein>
    <recommendedName>
        <fullName evidence="3">DDE Tnp4 domain-containing protein</fullName>
    </recommendedName>
</protein>
<dbReference type="Proteomes" id="UP000607653">
    <property type="component" value="Unassembled WGS sequence"/>
</dbReference>
<evidence type="ECO:0000259" key="3">
    <source>
        <dbReference type="Pfam" id="PF13359"/>
    </source>
</evidence>
<dbReference type="GO" id="GO:0046872">
    <property type="term" value="F:metal ion binding"/>
    <property type="evidence" value="ECO:0007669"/>
    <property type="project" value="UniProtKB-KW"/>
</dbReference>
<keyword evidence="5" id="KW-1185">Reference proteome</keyword>
<evidence type="ECO:0000256" key="2">
    <source>
        <dbReference type="ARBA" id="ARBA00022723"/>
    </source>
</evidence>
<dbReference type="AlphaFoldDB" id="A0A822YIW9"/>
<feature type="domain" description="DDE Tnp4" evidence="3">
    <location>
        <begin position="12"/>
        <end position="60"/>
    </location>
</feature>
<dbReference type="EMBL" id="DUZY01000003">
    <property type="protein sequence ID" value="DAD31239.1"/>
    <property type="molecule type" value="Genomic_DNA"/>
</dbReference>
<proteinExistence type="predicted"/>
<evidence type="ECO:0000256" key="1">
    <source>
        <dbReference type="ARBA" id="ARBA00001968"/>
    </source>
</evidence>
<dbReference type="InterPro" id="IPR027806">
    <property type="entry name" value="HARBI1_dom"/>
</dbReference>
<evidence type="ECO:0000313" key="4">
    <source>
        <dbReference type="EMBL" id="DAD31239.1"/>
    </source>
</evidence>
<keyword evidence="2" id="KW-0479">Metal-binding</keyword>
<accession>A0A822YIW9</accession>
<evidence type="ECO:0000313" key="5">
    <source>
        <dbReference type="Proteomes" id="UP000607653"/>
    </source>
</evidence>
<comment type="caution">
    <text evidence="4">The sequence shown here is derived from an EMBL/GenBank/DDBJ whole genome shotgun (WGS) entry which is preliminary data.</text>
</comment>
<comment type="cofactor">
    <cofactor evidence="1">
        <name>a divalent metal cation</name>
        <dbReference type="ChEBI" id="CHEBI:60240"/>
    </cofactor>
</comment>
<organism evidence="4 5">
    <name type="scientific">Nelumbo nucifera</name>
    <name type="common">Sacred lotus</name>
    <dbReference type="NCBI Taxonomy" id="4432"/>
    <lineage>
        <taxon>Eukaryota</taxon>
        <taxon>Viridiplantae</taxon>
        <taxon>Streptophyta</taxon>
        <taxon>Embryophyta</taxon>
        <taxon>Tracheophyta</taxon>
        <taxon>Spermatophyta</taxon>
        <taxon>Magnoliopsida</taxon>
        <taxon>Proteales</taxon>
        <taxon>Nelumbonaceae</taxon>
        <taxon>Nelumbo</taxon>
    </lineage>
</organism>
<name>A0A822YIW9_NELNU</name>
<reference evidence="4 5" key="1">
    <citation type="journal article" date="2020" name="Mol. Biol. Evol.">
        <title>Distinct Expression and Methylation Patterns for Genes with Different Fates following a Single Whole-Genome Duplication in Flowering Plants.</title>
        <authorList>
            <person name="Shi T."/>
            <person name="Rahmani R.S."/>
            <person name="Gugger P.F."/>
            <person name="Wang M."/>
            <person name="Li H."/>
            <person name="Zhang Y."/>
            <person name="Li Z."/>
            <person name="Wang Q."/>
            <person name="Van de Peer Y."/>
            <person name="Marchal K."/>
            <person name="Chen J."/>
        </authorList>
    </citation>
    <scope>NUCLEOTIDE SEQUENCE [LARGE SCALE GENOMIC DNA]</scope>
    <source>
        <tissue evidence="4">Leaf</tissue>
    </source>
</reference>